<evidence type="ECO:0000313" key="1">
    <source>
        <dbReference type="EMBL" id="KAJ1125097.1"/>
    </source>
</evidence>
<proteinExistence type="predicted"/>
<evidence type="ECO:0000313" key="2">
    <source>
        <dbReference type="Proteomes" id="UP001066276"/>
    </source>
</evidence>
<organism evidence="1 2">
    <name type="scientific">Pleurodeles waltl</name>
    <name type="common">Iberian ribbed newt</name>
    <dbReference type="NCBI Taxonomy" id="8319"/>
    <lineage>
        <taxon>Eukaryota</taxon>
        <taxon>Metazoa</taxon>
        <taxon>Chordata</taxon>
        <taxon>Craniata</taxon>
        <taxon>Vertebrata</taxon>
        <taxon>Euteleostomi</taxon>
        <taxon>Amphibia</taxon>
        <taxon>Batrachia</taxon>
        <taxon>Caudata</taxon>
        <taxon>Salamandroidea</taxon>
        <taxon>Salamandridae</taxon>
        <taxon>Pleurodelinae</taxon>
        <taxon>Pleurodeles</taxon>
    </lineage>
</organism>
<protein>
    <submittedName>
        <fullName evidence="1">Uncharacterized protein</fullName>
    </submittedName>
</protein>
<dbReference type="Proteomes" id="UP001066276">
    <property type="component" value="Chromosome 7"/>
</dbReference>
<accession>A0AAV7P9X0</accession>
<comment type="caution">
    <text evidence="1">The sequence shown here is derived from an EMBL/GenBank/DDBJ whole genome shotgun (WGS) entry which is preliminary data.</text>
</comment>
<reference evidence="1" key="1">
    <citation type="journal article" date="2022" name="bioRxiv">
        <title>Sequencing and chromosome-scale assembly of the giantPleurodeles waltlgenome.</title>
        <authorList>
            <person name="Brown T."/>
            <person name="Elewa A."/>
            <person name="Iarovenko S."/>
            <person name="Subramanian E."/>
            <person name="Araus A.J."/>
            <person name="Petzold A."/>
            <person name="Susuki M."/>
            <person name="Suzuki K.-i.T."/>
            <person name="Hayashi T."/>
            <person name="Toyoda A."/>
            <person name="Oliveira C."/>
            <person name="Osipova E."/>
            <person name="Leigh N.D."/>
            <person name="Simon A."/>
            <person name="Yun M.H."/>
        </authorList>
    </citation>
    <scope>NUCLEOTIDE SEQUENCE</scope>
    <source>
        <strain evidence="1">20211129_DDA</strain>
        <tissue evidence="1">Liver</tissue>
    </source>
</reference>
<dbReference type="EMBL" id="JANPWB010000011">
    <property type="protein sequence ID" value="KAJ1125097.1"/>
    <property type="molecule type" value="Genomic_DNA"/>
</dbReference>
<gene>
    <name evidence="1" type="ORF">NDU88_003535</name>
</gene>
<dbReference type="AlphaFoldDB" id="A0AAV7P9X0"/>
<keyword evidence="2" id="KW-1185">Reference proteome</keyword>
<name>A0AAV7P9X0_PLEWA</name>
<sequence>MLTGAYDLRCTTPPELRAQRVAPCRAGELRGPSAVRPWPVNGREKVEWRPHLWRKATVTTEVLDKTAQERRKVRGYICFPQETAVYFAVNSQECAVTKDRHSTLQTTGLRLHSDQL</sequence>